<gene>
    <name evidence="10" type="ORF">FSB_LOCUS42586</name>
</gene>
<comment type="caution">
    <text evidence="9">Lacks conserved residue(s) required for the propagation of feature annotation.</text>
</comment>
<comment type="catalytic activity">
    <reaction evidence="8">
        <text>Fe(2+)(in) = Fe(2+)(out)</text>
        <dbReference type="Rhea" id="RHEA:28486"/>
        <dbReference type="ChEBI" id="CHEBI:29033"/>
    </reaction>
    <physiologicalReaction direction="left-to-right" evidence="8">
        <dbReference type="Rhea" id="RHEA:28487"/>
    </physiologicalReaction>
</comment>
<evidence type="ECO:0000256" key="4">
    <source>
        <dbReference type="ARBA" id="ARBA00022554"/>
    </source>
</evidence>
<evidence type="ECO:0000256" key="5">
    <source>
        <dbReference type="ARBA" id="ARBA00022692"/>
    </source>
</evidence>
<dbReference type="GO" id="GO:0005381">
    <property type="term" value="F:iron ion transmembrane transporter activity"/>
    <property type="evidence" value="ECO:0007669"/>
    <property type="project" value="UniProtKB-UniRule"/>
</dbReference>
<protein>
    <recommendedName>
        <fullName evidence="9">Vacuolar iron transporter</fullName>
    </recommendedName>
</protein>
<feature type="transmembrane region" description="Helical" evidence="9">
    <location>
        <begin position="45"/>
        <end position="65"/>
    </location>
</feature>
<organism evidence="10">
    <name type="scientific">Fagus sylvatica</name>
    <name type="common">Beechnut</name>
    <dbReference type="NCBI Taxonomy" id="28930"/>
    <lineage>
        <taxon>Eukaryota</taxon>
        <taxon>Viridiplantae</taxon>
        <taxon>Streptophyta</taxon>
        <taxon>Embryophyta</taxon>
        <taxon>Tracheophyta</taxon>
        <taxon>Spermatophyta</taxon>
        <taxon>Magnoliopsida</taxon>
        <taxon>eudicotyledons</taxon>
        <taxon>Gunneridae</taxon>
        <taxon>Pentapetalae</taxon>
        <taxon>rosids</taxon>
        <taxon>fabids</taxon>
        <taxon>Fagales</taxon>
        <taxon>Fagaceae</taxon>
        <taxon>Fagus</taxon>
    </lineage>
</organism>
<dbReference type="EMBL" id="OIVN01003979">
    <property type="protein sequence ID" value="SPD14704.1"/>
    <property type="molecule type" value="Genomic_DNA"/>
</dbReference>
<proteinExistence type="inferred from homology"/>
<feature type="transmembrane region" description="Helical" evidence="9">
    <location>
        <begin position="77"/>
        <end position="95"/>
    </location>
</feature>
<dbReference type="PANTHER" id="PTHR31851">
    <property type="entry name" value="FE(2+)/MN(2+) TRANSPORTER PCL1"/>
    <property type="match status" value="1"/>
</dbReference>
<keyword evidence="5 9" id="KW-0812">Transmembrane</keyword>
<dbReference type="GO" id="GO:0030026">
    <property type="term" value="P:intracellular manganese ion homeostasis"/>
    <property type="evidence" value="ECO:0007669"/>
    <property type="project" value="InterPro"/>
</dbReference>
<name>A0A2N9HSN7_FAGSY</name>
<dbReference type="Pfam" id="PF01988">
    <property type="entry name" value="VIT1"/>
    <property type="match status" value="2"/>
</dbReference>
<dbReference type="GO" id="GO:0005384">
    <property type="term" value="F:manganese ion transmembrane transporter activity"/>
    <property type="evidence" value="ECO:0007669"/>
    <property type="project" value="InterPro"/>
</dbReference>
<keyword evidence="3" id="KW-0410">Iron transport</keyword>
<dbReference type="InterPro" id="IPR008217">
    <property type="entry name" value="Ccc1_fam"/>
</dbReference>
<keyword evidence="9" id="KW-0406">Ion transport</keyword>
<feature type="transmembrane region" description="Helical" evidence="9">
    <location>
        <begin position="138"/>
        <end position="160"/>
    </location>
</feature>
<evidence type="ECO:0000256" key="2">
    <source>
        <dbReference type="ARBA" id="ARBA00007049"/>
    </source>
</evidence>
<reference evidence="10" key="1">
    <citation type="submission" date="2018-02" db="EMBL/GenBank/DDBJ databases">
        <authorList>
            <person name="Cohen D.B."/>
            <person name="Kent A.D."/>
        </authorList>
    </citation>
    <scope>NUCLEOTIDE SEQUENCE</scope>
</reference>
<keyword evidence="3" id="KW-0408">Iron</keyword>
<evidence type="ECO:0000256" key="9">
    <source>
        <dbReference type="RuleBase" id="RU369115"/>
    </source>
</evidence>
<accession>A0A2N9HSN7</accession>
<evidence type="ECO:0000256" key="7">
    <source>
        <dbReference type="ARBA" id="ARBA00023136"/>
    </source>
</evidence>
<sequence length="264" mass="28389">MAAPATHNQLSHSSVEIPIHGNDMEPKHCGEIEGNNVDYFQRAQWLRAAILGANDGLVTVASLMMGVGSVKEDIKPMLLAGFAGLFAGACSMAIGEFVSVYTQRDIEVAQIKRDKAKKVGGENEEEGEREQLPNPFQAAFASALAFSIGAALPLLAVAFIREHKLRLGVLVTVASLALLAFGAVGAVLVSQRSTVSTVPRSMISGEIESYGELVMVQRLEEARGRRSWLPLVHVEGRRTLFSSIVVKDKLLWVPLAADLEPLCG</sequence>
<evidence type="ECO:0000256" key="6">
    <source>
        <dbReference type="ARBA" id="ARBA00022989"/>
    </source>
</evidence>
<keyword evidence="6 9" id="KW-1133">Transmembrane helix</keyword>
<comment type="function">
    <text evidence="9">Vacuolar Fe(2+) uptake transporter.</text>
</comment>
<evidence type="ECO:0000313" key="10">
    <source>
        <dbReference type="EMBL" id="SPD14704.1"/>
    </source>
</evidence>
<dbReference type="AlphaFoldDB" id="A0A2N9HSN7"/>
<keyword evidence="4 9" id="KW-0926">Vacuole</keyword>
<comment type="similarity">
    <text evidence="2 9">Belongs to the CCC1 family.</text>
</comment>
<dbReference type="GO" id="GO:0140315">
    <property type="term" value="F:iron ion sequestering activity"/>
    <property type="evidence" value="ECO:0007669"/>
    <property type="project" value="UniProtKB-UniRule"/>
</dbReference>
<evidence type="ECO:0000256" key="1">
    <source>
        <dbReference type="ARBA" id="ARBA00004128"/>
    </source>
</evidence>
<evidence type="ECO:0000256" key="3">
    <source>
        <dbReference type="ARBA" id="ARBA00022496"/>
    </source>
</evidence>
<evidence type="ECO:0000256" key="8">
    <source>
        <dbReference type="ARBA" id="ARBA00044464"/>
    </source>
</evidence>
<comment type="subcellular location">
    <subcellularLocation>
        <location evidence="1 9">Vacuole membrane</location>
        <topology evidence="1 9">Multi-pass membrane protein</topology>
    </subcellularLocation>
</comment>
<keyword evidence="9" id="KW-0813">Transport</keyword>
<dbReference type="GO" id="GO:0005774">
    <property type="term" value="C:vacuolar membrane"/>
    <property type="evidence" value="ECO:0007669"/>
    <property type="project" value="UniProtKB-SubCell"/>
</dbReference>
<keyword evidence="7 9" id="KW-0472">Membrane</keyword>
<feature type="transmembrane region" description="Helical" evidence="9">
    <location>
        <begin position="167"/>
        <end position="189"/>
    </location>
</feature>